<gene>
    <name evidence="1" type="ORF">ALP97_200001</name>
</gene>
<name>A0A3M4Q9J2_9PSED</name>
<dbReference type="AlphaFoldDB" id="A0A3M4Q9J2"/>
<sequence length="182" mass="20218">MRDTTNKNLHSRHTWLSQVLSKEITPSKAQLRALSSMRGFCKLDVAGCFTSISLNSLKQAAKVAQFGISGSSLWDNMLQMRSRAFALLTPKVNPAPAPNLPSDKDQARIALLEAHIASMAYFDILTFLERIDPQSNRSADEIRATIRLKVKTSKAKYQSFLISDQIFSSEKMKVIDGGKKDG</sequence>
<evidence type="ECO:0000313" key="2">
    <source>
        <dbReference type="Proteomes" id="UP000277179"/>
    </source>
</evidence>
<dbReference type="RefSeq" id="WP_143007484.1">
    <property type="nucleotide sequence ID" value="NZ_RBRL01000252.1"/>
</dbReference>
<reference evidence="1 2" key="1">
    <citation type="submission" date="2018-08" db="EMBL/GenBank/DDBJ databases">
        <title>Recombination of ecologically and evolutionarily significant loci maintains genetic cohesion in the Pseudomonas syringae species complex.</title>
        <authorList>
            <person name="Dillon M."/>
            <person name="Thakur S."/>
            <person name="Almeida R.N.D."/>
            <person name="Weir B.S."/>
            <person name="Guttman D.S."/>
        </authorList>
    </citation>
    <scope>NUCLEOTIDE SEQUENCE [LARGE SCALE GENOMIC DNA]</scope>
    <source>
        <strain evidence="1 2">ICMP 11288</strain>
    </source>
</reference>
<proteinExistence type="predicted"/>
<dbReference type="EMBL" id="RBRL01000252">
    <property type="protein sequence ID" value="RMQ87132.1"/>
    <property type="molecule type" value="Genomic_DNA"/>
</dbReference>
<evidence type="ECO:0000313" key="1">
    <source>
        <dbReference type="EMBL" id="RMQ87132.1"/>
    </source>
</evidence>
<organism evidence="1 2">
    <name type="scientific">Pseudomonas salomonii</name>
    <dbReference type="NCBI Taxonomy" id="191391"/>
    <lineage>
        <taxon>Bacteria</taxon>
        <taxon>Pseudomonadati</taxon>
        <taxon>Pseudomonadota</taxon>
        <taxon>Gammaproteobacteria</taxon>
        <taxon>Pseudomonadales</taxon>
        <taxon>Pseudomonadaceae</taxon>
        <taxon>Pseudomonas</taxon>
    </lineage>
</organism>
<dbReference type="Proteomes" id="UP000277179">
    <property type="component" value="Unassembled WGS sequence"/>
</dbReference>
<protein>
    <submittedName>
        <fullName evidence="1">Uncharacterized protein</fullName>
    </submittedName>
</protein>
<comment type="caution">
    <text evidence="1">The sequence shown here is derived from an EMBL/GenBank/DDBJ whole genome shotgun (WGS) entry which is preliminary data.</text>
</comment>
<accession>A0A3M4Q9J2</accession>